<name>A0A1X7T734_AMPQE</name>
<reference evidence="1" key="1">
    <citation type="submission" date="2017-05" db="UniProtKB">
        <authorList>
            <consortium name="EnsemblMetazoa"/>
        </authorList>
    </citation>
    <scope>IDENTIFICATION</scope>
</reference>
<accession>A0A1X7T734</accession>
<protein>
    <submittedName>
        <fullName evidence="1">Uncharacterized protein</fullName>
    </submittedName>
</protein>
<dbReference type="EnsemblMetazoa" id="Aqu2.1.10297_001">
    <property type="protein sequence ID" value="Aqu2.1.10297_001"/>
    <property type="gene ID" value="Aqu2.1.10297"/>
</dbReference>
<dbReference type="InParanoid" id="A0A1X7T734"/>
<organism evidence="1">
    <name type="scientific">Amphimedon queenslandica</name>
    <name type="common">Sponge</name>
    <dbReference type="NCBI Taxonomy" id="400682"/>
    <lineage>
        <taxon>Eukaryota</taxon>
        <taxon>Metazoa</taxon>
        <taxon>Porifera</taxon>
        <taxon>Demospongiae</taxon>
        <taxon>Heteroscleromorpha</taxon>
        <taxon>Haplosclerida</taxon>
        <taxon>Niphatidae</taxon>
        <taxon>Amphimedon</taxon>
    </lineage>
</organism>
<evidence type="ECO:0000313" key="1">
    <source>
        <dbReference type="EnsemblMetazoa" id="Aqu2.1.10297_001"/>
    </source>
</evidence>
<proteinExistence type="predicted"/>
<sequence>YQILFWGVFPYKAALDPNCSALLGRRNKEVVPHFIYNLQYTISVMSQCCNGHKTVDVLALE</sequence>
<dbReference type="AlphaFoldDB" id="A0A1X7T734"/>